<organism evidence="1 2">
    <name type="scientific">Candidatus Lokiarchaeum ossiferum</name>
    <dbReference type="NCBI Taxonomy" id="2951803"/>
    <lineage>
        <taxon>Archaea</taxon>
        <taxon>Promethearchaeati</taxon>
        <taxon>Promethearchaeota</taxon>
        <taxon>Promethearchaeia</taxon>
        <taxon>Promethearchaeales</taxon>
        <taxon>Promethearchaeaceae</taxon>
        <taxon>Candidatus Lokiarchaeum</taxon>
    </lineage>
</organism>
<dbReference type="EMBL" id="CP104013">
    <property type="protein sequence ID" value="UYP45250.1"/>
    <property type="molecule type" value="Genomic_DNA"/>
</dbReference>
<proteinExistence type="predicted"/>
<evidence type="ECO:0000313" key="2">
    <source>
        <dbReference type="Proteomes" id="UP001208689"/>
    </source>
</evidence>
<dbReference type="Proteomes" id="UP001208689">
    <property type="component" value="Chromosome"/>
</dbReference>
<name>A0ABY6HP08_9ARCH</name>
<sequence>MPTGLVIMHWDERVGVEVLGAYPEEVVIQEKTLMQLYSQHEFTGEAGMVSLTAGAVNLASYYTGPESAVYVILILTAEEDGDVYEEGLAEITRQILMNLESDSLNSILPPLFQRLSVYPTLTEEQRYGMLLNSDVKRMLLNRLREETAISKSEISIWMKDQYREGFVDVENLLAGMVKLGLVKIASVKGLSSDLVFLTEDIMVLRTPPVELVKDPVDHHLPASLKDSYIKEVRNFFELYVPSEADNLAIIDKVLLDPACYEVIKLMREAMVTRNDLEKLRKKGVDDVDRVLKAMWETKMIAVFQDDKNNEYFCLTSDFFIERFYPRYNIDNIRQQYRTRSQNPNALLKALDMMKDEYYAQVKLKKAAAKKKEEVAVE</sequence>
<protein>
    <submittedName>
        <fullName evidence="1">Uncharacterized protein</fullName>
    </submittedName>
</protein>
<evidence type="ECO:0000313" key="1">
    <source>
        <dbReference type="EMBL" id="UYP45250.1"/>
    </source>
</evidence>
<keyword evidence="2" id="KW-1185">Reference proteome</keyword>
<reference evidence="1" key="1">
    <citation type="submission" date="2022-09" db="EMBL/GenBank/DDBJ databases">
        <title>Actin cytoskeleton and complex cell architecture in an #Asgard archaeon.</title>
        <authorList>
            <person name="Ponce Toledo R.I."/>
            <person name="Schleper C."/>
            <person name="Rodrigues Oliveira T."/>
            <person name="Wollweber F."/>
            <person name="Xu J."/>
            <person name="Rittmann S."/>
            <person name="Klingl A."/>
            <person name="Pilhofer M."/>
        </authorList>
    </citation>
    <scope>NUCLEOTIDE SEQUENCE</scope>
    <source>
        <strain evidence="1">B-35</strain>
    </source>
</reference>
<accession>A0ABY6HP08</accession>
<gene>
    <name evidence="1" type="ORF">NEF87_001535</name>
</gene>